<keyword evidence="4" id="KW-1185">Reference proteome</keyword>
<feature type="compositionally biased region" description="Low complexity" evidence="1">
    <location>
        <begin position="413"/>
        <end position="432"/>
    </location>
</feature>
<evidence type="ECO:0000259" key="2">
    <source>
        <dbReference type="Pfam" id="PF25547"/>
    </source>
</evidence>
<feature type="compositionally biased region" description="Gly residues" evidence="1">
    <location>
        <begin position="393"/>
        <end position="406"/>
    </location>
</feature>
<protein>
    <recommendedName>
        <fullName evidence="2">Outer membrane channel protein CpnT-like N-terminal domain-containing protein</fullName>
    </recommendedName>
</protein>
<feature type="compositionally biased region" description="Polar residues" evidence="1">
    <location>
        <begin position="594"/>
        <end position="634"/>
    </location>
</feature>
<feature type="domain" description="Outer membrane channel protein CpnT-like N-terminal" evidence="2">
    <location>
        <begin position="5"/>
        <end position="142"/>
    </location>
</feature>
<feature type="compositionally biased region" description="Low complexity" evidence="1">
    <location>
        <begin position="357"/>
        <end position="370"/>
    </location>
</feature>
<feature type="compositionally biased region" description="Polar residues" evidence="1">
    <location>
        <begin position="525"/>
        <end position="540"/>
    </location>
</feature>
<dbReference type="Proteomes" id="UP000247569">
    <property type="component" value="Unassembled WGS sequence"/>
</dbReference>
<dbReference type="AlphaFoldDB" id="A0A318KAR4"/>
<proteinExistence type="predicted"/>
<comment type="caution">
    <text evidence="3">The sequence shown here is derived from an EMBL/GenBank/DDBJ whole genome shotgun (WGS) entry which is preliminary data.</text>
</comment>
<feature type="compositionally biased region" description="Low complexity" evidence="1">
    <location>
        <begin position="659"/>
        <end position="670"/>
    </location>
</feature>
<feature type="compositionally biased region" description="Polar residues" evidence="1">
    <location>
        <begin position="503"/>
        <end position="514"/>
    </location>
</feature>
<gene>
    <name evidence="3" type="ORF">DFR70_101851</name>
</gene>
<feature type="compositionally biased region" description="Low complexity" evidence="1">
    <location>
        <begin position="708"/>
        <end position="723"/>
    </location>
</feature>
<feature type="compositionally biased region" description="Polar residues" evidence="1">
    <location>
        <begin position="485"/>
        <end position="494"/>
    </location>
</feature>
<feature type="region of interest" description="Disordered" evidence="1">
    <location>
        <begin position="341"/>
        <end position="801"/>
    </location>
</feature>
<dbReference type="InterPro" id="IPR057746">
    <property type="entry name" value="CpnT-like_N"/>
</dbReference>
<organism evidence="3 4">
    <name type="scientific">Nocardia tenerifensis</name>
    <dbReference type="NCBI Taxonomy" id="228006"/>
    <lineage>
        <taxon>Bacteria</taxon>
        <taxon>Bacillati</taxon>
        <taxon>Actinomycetota</taxon>
        <taxon>Actinomycetes</taxon>
        <taxon>Mycobacteriales</taxon>
        <taxon>Nocardiaceae</taxon>
        <taxon>Nocardia</taxon>
    </lineage>
</organism>
<name>A0A318KAR4_9NOCA</name>
<dbReference type="EMBL" id="QJKF01000001">
    <property type="protein sequence ID" value="PXX71428.1"/>
    <property type="molecule type" value="Genomic_DNA"/>
</dbReference>
<evidence type="ECO:0000313" key="4">
    <source>
        <dbReference type="Proteomes" id="UP000247569"/>
    </source>
</evidence>
<evidence type="ECO:0000313" key="3">
    <source>
        <dbReference type="EMBL" id="PXX71428.1"/>
    </source>
</evidence>
<dbReference type="OrthoDB" id="2677932at2"/>
<dbReference type="RefSeq" id="WP_040740883.1">
    <property type="nucleotide sequence ID" value="NZ_QJKF01000001.1"/>
</dbReference>
<evidence type="ECO:0000256" key="1">
    <source>
        <dbReference type="SAM" id="MobiDB-lite"/>
    </source>
</evidence>
<sequence length="801" mass="80724">MSLDLPQELRWLGWIAGTTWPDGDEDEMWAIAAAWKTASEELQALLPDIDRAKLDTVRAYPQGAAADEMGKLFDGLRTGDQSLESLAQLLQQISDSAFDMGTQLQATKLTIIVSLCWLAMEILWAWLFPPTAPAVEAAAITTTRSFLRVFEDTVQKLITNLARKLGASAEKRYFWKTLAGGRFVLPTAKGWGVYGVKFAEGAVTSAGLNAAVQLGQMADGKRRHFDGREFGISILASAAGTLPSREFARYMGRGIDKWGAHALNNVWGRTGRGVFIGAGAGVVSSVAGNLAVGAATGDWSSFASPAGWVGSVTRGGLVGGARGAFAKSTPISRSDVRYPLWMHRPGAPRTPPSNAASQGSGSTRSPGRSSIEMQSLQGDRGSSHGRSVVTNSQGGGGGSRGRGGDGSAVHTASHNSGEGSGSNHGSSSRGTSPAPSVVANGGSSHGTGPAPSVVANGGSSRGTGPAPSVVANGGSSRGTGPAPSVVTNGSSSHGTGPAPSAVANGSSSRGTSPAPSIVENGGGSQHSSTAPITANGSGSHQPVPAARSGDGTPTGRGDTGSHGTLASDGRSFHTGRGTLDSQGQSFHTARESSFHTAQESHGSQSSVRGSTSDAGSSGSNRNGFVPPTSWQSSVDGGWRPPGGHGSVLTGGAPVASPAPGSTVSGSSVHGSSGGGSSHTPSQPPPGDTGSTRSGGGSSHAPSQPPPGDTGSTRSGGSSNTPGTQGNPARPPAEPFLGPGKDMKAKTRPKLLPHWAPLPGAFDAPDAPESSVWVLEQSDEAGAPDEGTAHIGVDVPFTLNNR</sequence>
<dbReference type="Pfam" id="PF25547">
    <property type="entry name" value="WXG100_2"/>
    <property type="match status" value="1"/>
</dbReference>
<accession>A0A318KAR4</accession>
<reference evidence="3 4" key="1">
    <citation type="submission" date="2018-05" db="EMBL/GenBank/DDBJ databases">
        <title>Genomic Encyclopedia of Type Strains, Phase IV (KMG-IV): sequencing the most valuable type-strain genomes for metagenomic binning, comparative biology and taxonomic classification.</title>
        <authorList>
            <person name="Goeker M."/>
        </authorList>
    </citation>
    <scope>NUCLEOTIDE SEQUENCE [LARGE SCALE GENOMIC DNA]</scope>
    <source>
        <strain evidence="3 4">DSM 44704</strain>
    </source>
</reference>